<keyword evidence="4 7" id="KW-0812">Transmembrane</keyword>
<dbReference type="Pfam" id="PF04066">
    <property type="entry name" value="MrpF_PhaF"/>
    <property type="match status" value="1"/>
</dbReference>
<dbReference type="RefSeq" id="WP_008894387.1">
    <property type="nucleotide sequence ID" value="NZ_JABUQZ010000001.1"/>
</dbReference>
<protein>
    <submittedName>
        <fullName evidence="8 9">PH regulation protein F</fullName>
    </submittedName>
</protein>
<dbReference type="PIRSF" id="PIRSF028784">
    <property type="entry name" value="MrpF"/>
    <property type="match status" value="1"/>
</dbReference>
<evidence type="ECO:0000256" key="3">
    <source>
        <dbReference type="ARBA" id="ARBA00022475"/>
    </source>
</evidence>
<evidence type="ECO:0000256" key="4">
    <source>
        <dbReference type="ARBA" id="ARBA00022692"/>
    </source>
</evidence>
<feature type="transmembrane region" description="Helical" evidence="7">
    <location>
        <begin position="12"/>
        <end position="30"/>
    </location>
</feature>
<dbReference type="EMBL" id="JABUQZ010000001">
    <property type="protein sequence ID" value="NUC71111.1"/>
    <property type="molecule type" value="Genomic_DNA"/>
</dbReference>
<dbReference type="Proteomes" id="UP001016761">
    <property type="component" value="Unassembled WGS sequence"/>
</dbReference>
<feature type="transmembrane region" description="Helical" evidence="7">
    <location>
        <begin position="42"/>
        <end position="61"/>
    </location>
</feature>
<evidence type="ECO:0000256" key="1">
    <source>
        <dbReference type="ARBA" id="ARBA00004651"/>
    </source>
</evidence>
<dbReference type="PANTHER" id="PTHR34702">
    <property type="entry name" value="NA(+)/H(+) ANTIPORTER SUBUNIT F1"/>
    <property type="match status" value="1"/>
</dbReference>
<dbReference type="OrthoDB" id="84883at2157"/>
<organism evidence="8 10">
    <name type="scientific">Haloterrigena gelatinilytica</name>
    <dbReference type="NCBI Taxonomy" id="2741724"/>
    <lineage>
        <taxon>Archaea</taxon>
        <taxon>Methanobacteriati</taxon>
        <taxon>Methanobacteriota</taxon>
        <taxon>Stenosarchaea group</taxon>
        <taxon>Halobacteria</taxon>
        <taxon>Halobacteriales</taxon>
        <taxon>Natrialbaceae</taxon>
        <taxon>Haloterrigena</taxon>
    </lineage>
</organism>
<accession>A0A8J8GT43</accession>
<gene>
    <name evidence="8" type="ORF">HT576_18370</name>
    <name evidence="9" type="ORF">HTZ84_02095</name>
</gene>
<keyword evidence="2" id="KW-0813">Transport</keyword>
<evidence type="ECO:0000256" key="5">
    <source>
        <dbReference type="ARBA" id="ARBA00022989"/>
    </source>
</evidence>
<dbReference type="GO" id="GO:0005886">
    <property type="term" value="C:plasma membrane"/>
    <property type="evidence" value="ECO:0007669"/>
    <property type="project" value="UniProtKB-SubCell"/>
</dbReference>
<comment type="caution">
    <text evidence="8">The sequence shown here is derived from an EMBL/GenBank/DDBJ whole genome shotgun (WGS) entry which is preliminary data.</text>
</comment>
<feature type="transmembrane region" description="Helical" evidence="7">
    <location>
        <begin position="67"/>
        <end position="90"/>
    </location>
</feature>
<sequence length="99" mass="10098">MSEAADPALLDAVVGGALILVSGLCVLCSYRVISGPTNPDRVVALDAIATNVVAIAVLFAIQTDRGLFITVSLVLAIIGFIATVAAAKFITDGEVIDEP</sequence>
<dbReference type="GO" id="GO:0015385">
    <property type="term" value="F:sodium:proton antiporter activity"/>
    <property type="evidence" value="ECO:0007669"/>
    <property type="project" value="TreeGrafter"/>
</dbReference>
<dbReference type="EMBL" id="JABURA010000001">
    <property type="protein sequence ID" value="NUB92975.1"/>
    <property type="molecule type" value="Genomic_DNA"/>
</dbReference>
<evidence type="ECO:0000313" key="9">
    <source>
        <dbReference type="EMBL" id="NUC71111.1"/>
    </source>
</evidence>
<evidence type="ECO:0000256" key="2">
    <source>
        <dbReference type="ARBA" id="ARBA00022448"/>
    </source>
</evidence>
<dbReference type="AlphaFoldDB" id="A0A8J8GT43"/>
<evidence type="ECO:0000313" key="10">
    <source>
        <dbReference type="Proteomes" id="UP000728647"/>
    </source>
</evidence>
<evidence type="ECO:0000313" key="11">
    <source>
        <dbReference type="Proteomes" id="UP001016761"/>
    </source>
</evidence>
<dbReference type="Proteomes" id="UP000728647">
    <property type="component" value="Unassembled WGS sequence"/>
</dbReference>
<comment type="subcellular location">
    <subcellularLocation>
        <location evidence="1">Cell membrane</location>
        <topology evidence="1">Multi-pass membrane protein</topology>
    </subcellularLocation>
</comment>
<name>A0A8J8GT43_9EURY</name>
<keyword evidence="5 7" id="KW-1133">Transmembrane helix</keyword>
<dbReference type="InterPro" id="IPR007208">
    <property type="entry name" value="MrpF/PhaF-like"/>
</dbReference>
<proteinExistence type="predicted"/>
<evidence type="ECO:0000256" key="6">
    <source>
        <dbReference type="ARBA" id="ARBA00023136"/>
    </source>
</evidence>
<reference evidence="8 11" key="1">
    <citation type="submission" date="2020-06" db="EMBL/GenBank/DDBJ databases">
        <title>Haloterrigena sp. nov., an extremely halophilic archaeon isolated from a saline sediment.</title>
        <authorList>
            <person name="Liu B.-B."/>
        </authorList>
    </citation>
    <scope>NUCLEOTIDE SEQUENCE</scope>
    <source>
        <strain evidence="8">SYSU A121-1</strain>
        <strain evidence="9 11">SYSU A558-1</strain>
    </source>
</reference>
<keyword evidence="3" id="KW-1003">Cell membrane</keyword>
<evidence type="ECO:0000256" key="7">
    <source>
        <dbReference type="SAM" id="Phobius"/>
    </source>
</evidence>
<dbReference type="PANTHER" id="PTHR34702:SF1">
    <property type="entry name" value="NA(+)_H(+) ANTIPORTER SUBUNIT F"/>
    <property type="match status" value="1"/>
</dbReference>
<keyword evidence="11" id="KW-1185">Reference proteome</keyword>
<evidence type="ECO:0000313" key="8">
    <source>
        <dbReference type="EMBL" id="NUB92975.1"/>
    </source>
</evidence>
<keyword evidence="6 7" id="KW-0472">Membrane</keyword>